<name>A0A088CJ34_9VIRI</name>
<dbReference type="Pfam" id="PF04983">
    <property type="entry name" value="RNA_pol_Rpb1_3"/>
    <property type="match status" value="1"/>
</dbReference>
<evidence type="ECO:0000256" key="7">
    <source>
        <dbReference type="ARBA" id="ARBA00048552"/>
    </source>
</evidence>
<comment type="similarity">
    <text evidence="2">Belongs to the RNA polymerase beta' chain family. RpoC1 subfamily.</text>
</comment>
<dbReference type="GO" id="GO:0003899">
    <property type="term" value="F:DNA-directed RNA polymerase activity"/>
    <property type="evidence" value="ECO:0007669"/>
    <property type="project" value="UniProtKB-EC"/>
</dbReference>
<dbReference type="InterPro" id="IPR007066">
    <property type="entry name" value="RNA_pol_Rpb1_3"/>
</dbReference>
<evidence type="ECO:0000256" key="4">
    <source>
        <dbReference type="ARBA" id="ARBA00022679"/>
    </source>
</evidence>
<evidence type="ECO:0000313" key="10">
    <source>
        <dbReference type="EMBL" id="AID67556.1"/>
    </source>
</evidence>
<evidence type="ECO:0000259" key="9">
    <source>
        <dbReference type="SMART" id="SM00663"/>
    </source>
</evidence>
<comment type="function">
    <text evidence="1 8">DNA-dependent RNA polymerase catalyzes the transcription of DNA into RNA using the four ribonucleoside triphosphates as substrates.</text>
</comment>
<accession>A0A088CJ34</accession>
<dbReference type="GO" id="GO:0000428">
    <property type="term" value="C:DNA-directed RNA polymerase complex"/>
    <property type="evidence" value="ECO:0007669"/>
    <property type="project" value="UniProtKB-KW"/>
</dbReference>
<dbReference type="Pfam" id="PF00623">
    <property type="entry name" value="RNA_pol_Rpb1_2"/>
    <property type="match status" value="2"/>
</dbReference>
<evidence type="ECO:0000256" key="6">
    <source>
        <dbReference type="ARBA" id="ARBA00023163"/>
    </source>
</evidence>
<organism evidence="10">
    <name type="scientific">Prasinoderma coloniale</name>
    <dbReference type="NCBI Taxonomy" id="156133"/>
    <lineage>
        <taxon>Eukaryota</taxon>
        <taxon>Viridiplantae</taxon>
        <taxon>Prasinodermophyta</taxon>
        <taxon>Prasinodermophyceae</taxon>
        <taxon>Prasinodermales</taxon>
        <taxon>Prasinodermaceae</taxon>
        <taxon>Prasinoderma</taxon>
    </lineage>
</organism>
<dbReference type="EC" id="2.7.7.6" evidence="8"/>
<keyword evidence="10" id="KW-0150">Chloroplast</keyword>
<dbReference type="Gene3D" id="1.10.40.90">
    <property type="match status" value="1"/>
</dbReference>
<protein>
    <recommendedName>
        <fullName evidence="8">DNA-directed RNA polymerase subunit</fullName>
        <ecNumber evidence="8">2.7.7.6</ecNumber>
    </recommendedName>
</protein>
<feature type="domain" description="RNA polymerase N-terminal" evidence="9">
    <location>
        <begin position="332"/>
        <end position="611"/>
    </location>
</feature>
<dbReference type="Gene3D" id="2.40.40.20">
    <property type="match status" value="1"/>
</dbReference>
<keyword evidence="3 8" id="KW-0240">DNA-directed RNA polymerase</keyword>
<comment type="catalytic activity">
    <reaction evidence="7 8">
        <text>RNA(n) + a ribonucleoside 5'-triphosphate = RNA(n+1) + diphosphate</text>
        <dbReference type="Rhea" id="RHEA:21248"/>
        <dbReference type="Rhea" id="RHEA-COMP:14527"/>
        <dbReference type="Rhea" id="RHEA-COMP:17342"/>
        <dbReference type="ChEBI" id="CHEBI:33019"/>
        <dbReference type="ChEBI" id="CHEBI:61557"/>
        <dbReference type="ChEBI" id="CHEBI:140395"/>
        <dbReference type="EC" id="2.7.7.6"/>
    </reaction>
</comment>
<proteinExistence type="inferred from homology"/>
<dbReference type="InterPro" id="IPR000722">
    <property type="entry name" value="RNA_pol_asu"/>
</dbReference>
<dbReference type="InterPro" id="IPR042102">
    <property type="entry name" value="RNA_pol_Rpb1_3_sf"/>
</dbReference>
<dbReference type="Pfam" id="PF04997">
    <property type="entry name" value="RNA_pol_Rpb1_1"/>
    <property type="match status" value="1"/>
</dbReference>
<evidence type="ECO:0000256" key="1">
    <source>
        <dbReference type="ARBA" id="ARBA00004026"/>
    </source>
</evidence>
<dbReference type="PANTHER" id="PTHR19376:SF54">
    <property type="entry name" value="DNA-DIRECTED RNA POLYMERASE SUBUNIT BETA"/>
    <property type="match status" value="1"/>
</dbReference>
<dbReference type="AlphaFoldDB" id="A0A088CJ34"/>
<dbReference type="InterPro" id="IPR007080">
    <property type="entry name" value="RNA_pol_Rpb1_1"/>
</dbReference>
<evidence type="ECO:0000256" key="8">
    <source>
        <dbReference type="RuleBase" id="RU004279"/>
    </source>
</evidence>
<evidence type="ECO:0000256" key="2">
    <source>
        <dbReference type="ARBA" id="ARBA00007207"/>
    </source>
</evidence>
<dbReference type="GeneID" id="20358010"/>
<keyword evidence="5 8" id="KW-0548">Nucleotidyltransferase</keyword>
<dbReference type="SMART" id="SM00663">
    <property type="entry name" value="RPOLA_N"/>
    <property type="match status" value="1"/>
</dbReference>
<dbReference type="PANTHER" id="PTHR19376">
    <property type="entry name" value="DNA-DIRECTED RNA POLYMERASE"/>
    <property type="match status" value="1"/>
</dbReference>
<keyword evidence="6 8" id="KW-0804">Transcription</keyword>
<dbReference type="InterPro" id="IPR045867">
    <property type="entry name" value="DNA-dir_RpoC_beta_prime"/>
</dbReference>
<dbReference type="SUPFAM" id="SSF64484">
    <property type="entry name" value="beta and beta-prime subunits of DNA dependent RNA-polymerase"/>
    <property type="match status" value="1"/>
</dbReference>
<evidence type="ECO:0000256" key="3">
    <source>
        <dbReference type="ARBA" id="ARBA00022478"/>
    </source>
</evidence>
<dbReference type="EMBL" id="KJ746598">
    <property type="protein sequence ID" value="AID67556.1"/>
    <property type="molecule type" value="Genomic_DNA"/>
</dbReference>
<geneLocation type="chloroplast" evidence="10"/>
<dbReference type="InterPro" id="IPR044893">
    <property type="entry name" value="RNA_pol_Rpb1_clamp_domain"/>
</dbReference>
<dbReference type="Gene3D" id="4.10.860.120">
    <property type="entry name" value="RNA polymerase II, clamp domain"/>
    <property type="match status" value="1"/>
</dbReference>
<reference evidence="10" key="1">
    <citation type="journal article" date="2014" name="BMC Genomics">
        <title>Six newly sequenced chloroplast genomes from prasinophyte green algae provide insights into the relationships among prasinophyte lineages and the diversity of streamlined genome architecture in picoplanktonic species.</title>
        <authorList>
            <person name="Lemieux C."/>
            <person name="Otis C."/>
            <person name="Turmel M."/>
        </authorList>
    </citation>
    <scope>NUCLEOTIDE SEQUENCE</scope>
</reference>
<dbReference type="InterPro" id="IPR006592">
    <property type="entry name" value="RNA_pol_N"/>
</dbReference>
<evidence type="ECO:0000256" key="5">
    <source>
        <dbReference type="ARBA" id="ARBA00022695"/>
    </source>
</evidence>
<sequence length="722" mass="83289">MKNSLNVQAPFQAIRIRLASPERIILWGTTPQPKKQNVWRYTTVEKAETINYRTHKPVKNGLFCERIFGPIFDMECACTTIKKKKRREKHHGIRYFCPTCQVEFTQSSVRRYQMSTIQLSMPITHSWYLKSRPSPISTLTGFRPLLLELIDGGFIQVHESLFKRQDLLGNGRKVKSAIKRLRIHPLKPLFGKTARAQKLCSQRALRWVTESLEIYPTEQNKEFSRYLLPRTRKEGWFQTRVQQNNIKTLWGGDVHYYNHAEAIGYLLESANKPYNRYLEERIIRTTSCLPRILQSFYIDEPRQSKLKRLKRQFKLQALRVRKNFVLGGVNPAWMIIHCLPVLPPTLRPLLQLSDDRFATSDLNDLYRRVLIRNKALEKLIEIDAPLTSCSFARGLVVKSVEVLFSNSKGRNAAVGRNARPLKSLIDNIKGKQGRFRWNLLGKRVDYSGRSVIVVGPNLQLHECGLPREMALELFQPFVIQKLLESKLTRTVRGAKLIIYYRIPIIWQLLLETVQSRLIFLNRAPSLHRLSVQAVVPVLIGGKAIRLHPLVCPPFNADFDGDQMAVHVPLAKSSQLEARTILLSTLNLVSPANGQPITAPSQDMILGFYYLTLQPLSEYYTFQQEPIFGNLKEALSWIYTKMPSPHLMVWVRMRVNMTLPNKKNRIYYACMLPYGNKTMLSHAGKNDFNSSSEQMSSYHRISVGRLLFSVHLSCCALSNRPDF</sequence>
<dbReference type="Gene3D" id="1.10.274.100">
    <property type="entry name" value="RNA polymerase Rpb1, domain 3"/>
    <property type="match status" value="1"/>
</dbReference>
<dbReference type="GO" id="GO:0006351">
    <property type="term" value="P:DNA-templated transcription"/>
    <property type="evidence" value="ECO:0007669"/>
    <property type="project" value="InterPro"/>
</dbReference>
<keyword evidence="4 8" id="KW-0808">Transferase</keyword>
<dbReference type="RefSeq" id="YP_009057513.1">
    <property type="nucleotide sequence ID" value="NC_024817.1"/>
</dbReference>
<keyword evidence="10" id="KW-0934">Plastid</keyword>
<gene>
    <name evidence="10" type="primary">rpoC1</name>
</gene>
<dbReference type="GO" id="GO:0003677">
    <property type="term" value="F:DNA binding"/>
    <property type="evidence" value="ECO:0007669"/>
    <property type="project" value="InterPro"/>
</dbReference>